<evidence type="ECO:0000313" key="6">
    <source>
        <dbReference type="EMBL" id="KAJ7970305.1"/>
    </source>
</evidence>
<gene>
    <name evidence="6" type="ORF">O6P43_008512</name>
</gene>
<feature type="region of interest" description="Disordered" evidence="5">
    <location>
        <begin position="1"/>
        <end position="21"/>
    </location>
</feature>
<protein>
    <submittedName>
        <fullName evidence="6">S-adenosylmethionine-dependent methyltransferase</fullName>
    </submittedName>
</protein>
<proteinExistence type="predicted"/>
<dbReference type="GO" id="GO:0032259">
    <property type="term" value="P:methylation"/>
    <property type="evidence" value="ECO:0007669"/>
    <property type="project" value="UniProtKB-KW"/>
</dbReference>
<evidence type="ECO:0000256" key="2">
    <source>
        <dbReference type="ARBA" id="ARBA00022679"/>
    </source>
</evidence>
<evidence type="ECO:0000256" key="4">
    <source>
        <dbReference type="ARBA" id="ARBA00022842"/>
    </source>
</evidence>
<accession>A0AAD7PX33</accession>
<keyword evidence="7" id="KW-1185">Reference proteome</keyword>
<keyword evidence="3" id="KW-0479">Metal-binding</keyword>
<dbReference type="SUPFAM" id="SSF53335">
    <property type="entry name" value="S-adenosyl-L-methionine-dependent methyltransferases"/>
    <property type="match status" value="1"/>
</dbReference>
<dbReference type="Pfam" id="PF03492">
    <property type="entry name" value="Methyltransf_7"/>
    <property type="match status" value="1"/>
</dbReference>
<dbReference type="EMBL" id="JARAOO010000004">
    <property type="protein sequence ID" value="KAJ7970305.1"/>
    <property type="molecule type" value="Genomic_DNA"/>
</dbReference>
<sequence length="350" mass="39230">MEESFPMKGGDGQYSYRNNSNAQKEAADQAKLKLEVAIIENLDIENVTPTSYTFSIADLGCSVGPNTFIAVNNIIEAVKQSYKTKFGKLNNLPDFQVYFNDHTSNDFNLLFSNLPNTREYFAAGVPGSFYNKLFPKSSLNFVYSAFAIQWLSKVPQELSDLNSPLCNKGRIHYANAPNEVGKAYYSQYEKDMEIFLQARAQELVPGGLMTILTPGRRDGNLPAQTSLGPFFLPLETSIVDLANEGILSKEALDLFNVPMYYPSKEELQTQITRNGCFSIVKVEEYSPEFLPLVSAQQCRAGFENIITKNFGHKIMEQVFERYSNKIAGLPPLVANDGTRTGFFVILKHNH</sequence>
<name>A0AAD7PX33_QUISA</name>
<evidence type="ECO:0000256" key="5">
    <source>
        <dbReference type="SAM" id="MobiDB-lite"/>
    </source>
</evidence>
<evidence type="ECO:0000256" key="3">
    <source>
        <dbReference type="ARBA" id="ARBA00022723"/>
    </source>
</evidence>
<keyword evidence="4" id="KW-0460">Magnesium</keyword>
<dbReference type="Proteomes" id="UP001163823">
    <property type="component" value="Chromosome 4"/>
</dbReference>
<dbReference type="AlphaFoldDB" id="A0AAD7PX33"/>
<dbReference type="PANTHER" id="PTHR31009">
    <property type="entry name" value="S-ADENOSYL-L-METHIONINE:CARBOXYL METHYLTRANSFERASE FAMILY PROTEIN"/>
    <property type="match status" value="1"/>
</dbReference>
<reference evidence="6" key="1">
    <citation type="journal article" date="2023" name="Science">
        <title>Elucidation of the pathway for biosynthesis of saponin adjuvants from the soapbark tree.</title>
        <authorList>
            <person name="Reed J."/>
            <person name="Orme A."/>
            <person name="El-Demerdash A."/>
            <person name="Owen C."/>
            <person name="Martin L.B.B."/>
            <person name="Misra R.C."/>
            <person name="Kikuchi S."/>
            <person name="Rejzek M."/>
            <person name="Martin A.C."/>
            <person name="Harkess A."/>
            <person name="Leebens-Mack J."/>
            <person name="Louveau T."/>
            <person name="Stephenson M.J."/>
            <person name="Osbourn A."/>
        </authorList>
    </citation>
    <scope>NUCLEOTIDE SEQUENCE</scope>
    <source>
        <strain evidence="6">S10</strain>
    </source>
</reference>
<keyword evidence="2" id="KW-0808">Transferase</keyword>
<organism evidence="6 7">
    <name type="scientific">Quillaja saponaria</name>
    <name type="common">Soap bark tree</name>
    <dbReference type="NCBI Taxonomy" id="32244"/>
    <lineage>
        <taxon>Eukaryota</taxon>
        <taxon>Viridiplantae</taxon>
        <taxon>Streptophyta</taxon>
        <taxon>Embryophyta</taxon>
        <taxon>Tracheophyta</taxon>
        <taxon>Spermatophyta</taxon>
        <taxon>Magnoliopsida</taxon>
        <taxon>eudicotyledons</taxon>
        <taxon>Gunneridae</taxon>
        <taxon>Pentapetalae</taxon>
        <taxon>rosids</taxon>
        <taxon>fabids</taxon>
        <taxon>Fabales</taxon>
        <taxon>Quillajaceae</taxon>
        <taxon>Quillaja</taxon>
    </lineage>
</organism>
<dbReference type="InterPro" id="IPR029063">
    <property type="entry name" value="SAM-dependent_MTases_sf"/>
</dbReference>
<dbReference type="InterPro" id="IPR042086">
    <property type="entry name" value="MeTrfase_capping"/>
</dbReference>
<evidence type="ECO:0000256" key="1">
    <source>
        <dbReference type="ARBA" id="ARBA00022603"/>
    </source>
</evidence>
<keyword evidence="1 6" id="KW-0489">Methyltransferase</keyword>
<dbReference type="Gene3D" id="3.40.50.150">
    <property type="entry name" value="Vaccinia Virus protein VP39"/>
    <property type="match status" value="1"/>
</dbReference>
<dbReference type="GO" id="GO:0008168">
    <property type="term" value="F:methyltransferase activity"/>
    <property type="evidence" value="ECO:0007669"/>
    <property type="project" value="UniProtKB-KW"/>
</dbReference>
<dbReference type="GO" id="GO:0046872">
    <property type="term" value="F:metal ion binding"/>
    <property type="evidence" value="ECO:0007669"/>
    <property type="project" value="UniProtKB-KW"/>
</dbReference>
<dbReference type="Gene3D" id="1.10.1200.270">
    <property type="entry name" value="Methyltransferase, alpha-helical capping domain"/>
    <property type="match status" value="1"/>
</dbReference>
<comment type="caution">
    <text evidence="6">The sequence shown here is derived from an EMBL/GenBank/DDBJ whole genome shotgun (WGS) entry which is preliminary data.</text>
</comment>
<dbReference type="InterPro" id="IPR005299">
    <property type="entry name" value="MeTrfase_7"/>
</dbReference>
<evidence type="ECO:0000313" key="7">
    <source>
        <dbReference type="Proteomes" id="UP001163823"/>
    </source>
</evidence>
<dbReference type="KEGG" id="qsa:O6P43_008512"/>